<dbReference type="Proteomes" id="UP000275910">
    <property type="component" value="Unassembled WGS sequence"/>
</dbReference>
<sequence>MRCFVRSRQGGALADGRVSPRGADAGGCRRCHLSSQQEPPMTRSVLQRGLPLALAIGATLAAASAQAKLPDGALDPAFGRRGLVVTDFPVNDDFVRAAAIQADGKILTIGEGGGDEPLHRDYLHCRLLRFGADGKLDAGFGDGGQVRIKLRSNSQPAACRALAVQADGRILVAGGNKGDALLLRFLADGKPDRGFSRDGVQTLDAGGFDEFHGLALQADGRIVAAGKRFDADSGQDAVVLARYRGDGNADRGFGRNGVVVTAHPEQAQGAGAQHVLLQADGKIVVAGGGGRWNLIARYLRDGRPDPGFGNNGSTVDRITGLNAGAQGLVLQTDGKFLSSHPIVAGSGVRGTLLRHNADGSLDTTYHRPDLEIAGRLAPQSDGRVLVVGNLAGAAPKPGRLQRVNPDGSVDAGFAVAPIDFGGNDDYFIDLAVPGGGRMVVAAWLSDENRIGLARVAATTYCLADPVNPGRWIGFSESGWFSTIDSGIGGSGRGLLAQGRLRSVQPPGQPAGRALSAGGPAPAAYRVDAFAVTGDVRGFGFANVSKRGSAPASYGLVDTRMNDPACKILPGR</sequence>
<evidence type="ECO:0008006" key="3">
    <source>
        <dbReference type="Google" id="ProtNLM"/>
    </source>
</evidence>
<dbReference type="Pfam" id="PF17164">
    <property type="entry name" value="DUF5122"/>
    <property type="match status" value="5"/>
</dbReference>
<protein>
    <recommendedName>
        <fullName evidence="3">Delta-60 repeat domain-containing protein</fullName>
    </recommendedName>
</protein>
<accession>A0A3N2RH71</accession>
<reference evidence="1 2" key="1">
    <citation type="submission" date="2018-10" db="EMBL/GenBank/DDBJ databases">
        <title>The genome of Lysobacter enzymogenes OH11.</title>
        <authorList>
            <person name="Liu F."/>
            <person name="Zhao Y."/>
            <person name="Qian G."/>
            <person name="Chen Y."/>
            <person name="Xu H."/>
        </authorList>
    </citation>
    <scope>NUCLEOTIDE SEQUENCE [LARGE SCALE GENOMIC DNA]</scope>
    <source>
        <strain evidence="1 2">OH11</strain>
    </source>
</reference>
<evidence type="ECO:0000313" key="2">
    <source>
        <dbReference type="Proteomes" id="UP000275910"/>
    </source>
</evidence>
<dbReference type="InterPro" id="IPR013431">
    <property type="entry name" value="Delta_60_rpt"/>
</dbReference>
<dbReference type="NCBIfam" id="TIGR02608">
    <property type="entry name" value="delta_60_rpt"/>
    <property type="match status" value="6"/>
</dbReference>
<evidence type="ECO:0000313" key="1">
    <source>
        <dbReference type="EMBL" id="ROU06840.1"/>
    </source>
</evidence>
<gene>
    <name evidence="1" type="ORF">D9T17_11800</name>
</gene>
<dbReference type="Gene3D" id="2.80.10.50">
    <property type="match status" value="3"/>
</dbReference>
<dbReference type="AlphaFoldDB" id="A0A3N2RH71"/>
<organism evidence="1 2">
    <name type="scientific">Lysobacter enzymogenes</name>
    <dbReference type="NCBI Taxonomy" id="69"/>
    <lineage>
        <taxon>Bacteria</taxon>
        <taxon>Pseudomonadati</taxon>
        <taxon>Pseudomonadota</taxon>
        <taxon>Gammaproteobacteria</taxon>
        <taxon>Lysobacterales</taxon>
        <taxon>Lysobacteraceae</taxon>
        <taxon>Lysobacter</taxon>
    </lineage>
</organism>
<proteinExistence type="predicted"/>
<dbReference type="SUPFAM" id="SSF63829">
    <property type="entry name" value="Calcium-dependent phosphotriesterase"/>
    <property type="match status" value="1"/>
</dbReference>
<comment type="caution">
    <text evidence="1">The sequence shown here is derived from an EMBL/GenBank/DDBJ whole genome shotgun (WGS) entry which is preliminary data.</text>
</comment>
<name>A0A3N2RH71_LYSEN</name>
<dbReference type="EMBL" id="RCTY01000028">
    <property type="protein sequence ID" value="ROU06840.1"/>
    <property type="molecule type" value="Genomic_DNA"/>
</dbReference>